<dbReference type="RefSeq" id="WP_117455523.1">
    <property type="nucleotide sequence ID" value="NZ_JAKVPQ010000004.1"/>
</dbReference>
<organism evidence="1 2">
    <name type="scientific">Amedibacillus hominis</name>
    <dbReference type="NCBI Taxonomy" id="2897776"/>
    <lineage>
        <taxon>Bacteria</taxon>
        <taxon>Bacillati</taxon>
        <taxon>Bacillota</taxon>
        <taxon>Erysipelotrichia</taxon>
        <taxon>Erysipelotrichales</taxon>
        <taxon>Erysipelotrichaceae</taxon>
        <taxon>Amedibacillus</taxon>
    </lineage>
</organism>
<accession>A0ABS9R5P8</accession>
<evidence type="ECO:0000313" key="1">
    <source>
        <dbReference type="EMBL" id="MCH4284979.1"/>
    </source>
</evidence>
<comment type="caution">
    <text evidence="1">The sequence shown here is derived from an EMBL/GenBank/DDBJ whole genome shotgun (WGS) entry which is preliminary data.</text>
</comment>
<sequence>MKTSFFKRDVTPDRSCRMGGYDRKQKSTGVLDPIQVNYMSLEVDQKVILFAMIDCICLEKSFVEEIQEEVSKIIGIAKHQIIISCIHTHSAPCYFKLTFESVPAETALTQNLKEQIKKDLLYCHQHMQISTLQYETCMIDGLYGNRNVKDGWSDKSFHVLKFFHNNQLIGSFVNISTHPTLLNGNNLLLSADLLGHVRNQLEEQLQAPVFISNGTCGDVSTRFYRDGHEDLDQIAHAILQQYNQKKTTENITLDQCELKDIAYDSTSDFKNDPIHLSIRKRVEADDTNPMKDLFLHKCDIKEAMGKFTLQLRSLIIDYGNIMIITLPGDILSAFGKKIKAAFPNKIVIFICYSGNYCNYFVPEEEYGKYFETFNSRLQIGEADKFIQKIINLAK</sequence>
<evidence type="ECO:0000313" key="2">
    <source>
        <dbReference type="Proteomes" id="UP001202402"/>
    </source>
</evidence>
<keyword evidence="2" id="KW-1185">Reference proteome</keyword>
<protein>
    <recommendedName>
        <fullName evidence="3">Neutral/alkaline non-lysosomal ceramidase N-terminal domain-containing protein</fullName>
    </recommendedName>
</protein>
<proteinExistence type="predicted"/>
<name>A0ABS9R5P8_9FIRM</name>
<evidence type="ECO:0008006" key="3">
    <source>
        <dbReference type="Google" id="ProtNLM"/>
    </source>
</evidence>
<dbReference type="EMBL" id="JAKVPQ010000004">
    <property type="protein sequence ID" value="MCH4284979.1"/>
    <property type="molecule type" value="Genomic_DNA"/>
</dbReference>
<gene>
    <name evidence="1" type="ORF">LQE99_07525</name>
</gene>
<reference evidence="1 2" key="1">
    <citation type="submission" date="2022-02" db="EMBL/GenBank/DDBJ databases">
        <title>Genome of Erysipelotrichaceae sp. nov. NSJ-176 isolated from human feces.</title>
        <authorList>
            <person name="Abdugheni R."/>
        </authorList>
    </citation>
    <scope>NUCLEOTIDE SEQUENCE [LARGE SCALE GENOMIC DNA]</scope>
    <source>
        <strain evidence="1 2">NSJ-176</strain>
    </source>
</reference>
<dbReference type="Proteomes" id="UP001202402">
    <property type="component" value="Unassembled WGS sequence"/>
</dbReference>